<feature type="domain" description="Phage shock protein PspC N-terminal" evidence="7">
    <location>
        <begin position="9"/>
        <end position="67"/>
    </location>
</feature>
<evidence type="ECO:0000259" key="7">
    <source>
        <dbReference type="Pfam" id="PF04024"/>
    </source>
</evidence>
<dbReference type="Proteomes" id="UP000195729">
    <property type="component" value="Chromosome"/>
</dbReference>
<organism evidence="8 11">
    <name type="scientific">Tatumella citrea</name>
    <name type="common">Pantoea citrea</name>
    <dbReference type="NCBI Taxonomy" id="53336"/>
    <lineage>
        <taxon>Bacteria</taxon>
        <taxon>Pseudomonadati</taxon>
        <taxon>Pseudomonadota</taxon>
        <taxon>Gammaproteobacteria</taxon>
        <taxon>Enterobacterales</taxon>
        <taxon>Erwiniaceae</taxon>
        <taxon>Tatumella</taxon>
    </lineage>
</organism>
<dbReference type="EMBL" id="CP015579">
    <property type="protein sequence ID" value="ARU96140.1"/>
    <property type="molecule type" value="Genomic_DNA"/>
</dbReference>
<dbReference type="GO" id="GO:0005886">
    <property type="term" value="C:plasma membrane"/>
    <property type="evidence" value="ECO:0007669"/>
    <property type="project" value="UniProtKB-SubCell"/>
</dbReference>
<name>A0A1Y0LQ68_TATCI</name>
<dbReference type="InterPro" id="IPR052027">
    <property type="entry name" value="PspC"/>
</dbReference>
<reference evidence="10 11" key="1">
    <citation type="submission" date="2016-05" db="EMBL/GenBank/DDBJ databases">
        <title>Complete genome sequence of two 2,5-diketo-D-glunonic acid producing strain Tatumella citrea.</title>
        <authorList>
            <person name="Duan C."/>
            <person name="Yang J."/>
            <person name="Yang S."/>
        </authorList>
    </citation>
    <scope>NUCLEOTIDE SEQUENCE [LARGE SCALE GENOMIC DNA]</scope>
    <source>
        <strain evidence="9 10">ATCC 39140</strain>
        <strain evidence="8 11">DSM 13699</strain>
    </source>
</reference>
<evidence type="ECO:0000313" key="8">
    <source>
        <dbReference type="EMBL" id="ARU96140.1"/>
    </source>
</evidence>
<evidence type="ECO:0000313" key="9">
    <source>
        <dbReference type="EMBL" id="ARV00177.1"/>
    </source>
</evidence>
<keyword evidence="10" id="KW-1185">Reference proteome</keyword>
<dbReference type="Pfam" id="PF04024">
    <property type="entry name" value="PspC"/>
    <property type="match status" value="1"/>
</dbReference>
<keyword evidence="2" id="KW-1003">Cell membrane</keyword>
<dbReference type="PANTHER" id="PTHR33885:SF3">
    <property type="entry name" value="PHAGE SHOCK PROTEIN C"/>
    <property type="match status" value="1"/>
</dbReference>
<dbReference type="InterPro" id="IPR014320">
    <property type="entry name" value="Phageshock_PspC"/>
</dbReference>
<dbReference type="PANTHER" id="PTHR33885">
    <property type="entry name" value="PHAGE SHOCK PROTEIN C"/>
    <property type="match status" value="1"/>
</dbReference>
<gene>
    <name evidence="8" type="ORF">A7K98_10095</name>
    <name evidence="9" type="ORF">A7K99_10095</name>
</gene>
<evidence type="ECO:0000313" key="10">
    <source>
        <dbReference type="Proteomes" id="UP000195729"/>
    </source>
</evidence>
<dbReference type="NCBIfam" id="NF007973">
    <property type="entry name" value="PRK10697.1"/>
    <property type="match status" value="1"/>
</dbReference>
<dbReference type="GO" id="GO:0003677">
    <property type="term" value="F:DNA binding"/>
    <property type="evidence" value="ECO:0007669"/>
    <property type="project" value="UniProtKB-KW"/>
</dbReference>
<keyword evidence="5 6" id="KW-0472">Membrane</keyword>
<dbReference type="Proteomes" id="UP000195814">
    <property type="component" value="Chromosome"/>
</dbReference>
<evidence type="ECO:0000256" key="4">
    <source>
        <dbReference type="ARBA" id="ARBA00022989"/>
    </source>
</evidence>
<evidence type="ECO:0000256" key="6">
    <source>
        <dbReference type="SAM" id="Phobius"/>
    </source>
</evidence>
<dbReference type="RefSeq" id="WP_087490457.1">
    <property type="nucleotide sequence ID" value="NZ_CP015579.1"/>
</dbReference>
<keyword evidence="8" id="KW-0238">DNA-binding</keyword>
<comment type="subcellular location">
    <subcellularLocation>
        <location evidence="1">Cell membrane</location>
        <topology evidence="1">Single-pass membrane protein</topology>
    </subcellularLocation>
</comment>
<keyword evidence="3 6" id="KW-0812">Transmembrane</keyword>
<dbReference type="OrthoDB" id="7359894at2"/>
<evidence type="ECO:0000256" key="2">
    <source>
        <dbReference type="ARBA" id="ARBA00022475"/>
    </source>
</evidence>
<accession>A0A1Y0LQ68</accession>
<protein>
    <submittedName>
        <fullName evidence="8">DNA-binding transcriptional activator PspC</fullName>
    </submittedName>
</protein>
<feature type="transmembrane region" description="Helical" evidence="6">
    <location>
        <begin position="37"/>
        <end position="61"/>
    </location>
</feature>
<sequence length="120" mass="13828">MNQQTVTSRRLWRDPQNGKLMGVCAGMAEYLNVPANLIRIMVIISLFIGLFFITVVVYFALGFFLDKKPVSEDFTADTPTAGELLSQLEQQMQQGEQRVREIERYVTSETFSVRSRFRQL</sequence>
<dbReference type="KEGG" id="tci:A7K98_10095"/>
<evidence type="ECO:0000256" key="5">
    <source>
        <dbReference type="ARBA" id="ARBA00023136"/>
    </source>
</evidence>
<evidence type="ECO:0000313" key="11">
    <source>
        <dbReference type="Proteomes" id="UP000195814"/>
    </source>
</evidence>
<dbReference type="NCBIfam" id="TIGR02978">
    <property type="entry name" value="phageshock_pspC"/>
    <property type="match status" value="1"/>
</dbReference>
<dbReference type="EMBL" id="CP015581">
    <property type="protein sequence ID" value="ARV00177.1"/>
    <property type="molecule type" value="Genomic_DNA"/>
</dbReference>
<proteinExistence type="predicted"/>
<evidence type="ECO:0000256" key="1">
    <source>
        <dbReference type="ARBA" id="ARBA00004162"/>
    </source>
</evidence>
<keyword evidence="4 6" id="KW-1133">Transmembrane helix</keyword>
<dbReference type="InterPro" id="IPR007168">
    <property type="entry name" value="Phageshock_PspC_N"/>
</dbReference>
<evidence type="ECO:0000256" key="3">
    <source>
        <dbReference type="ARBA" id="ARBA00022692"/>
    </source>
</evidence>
<dbReference type="AlphaFoldDB" id="A0A1Y0LQ68"/>